<evidence type="ECO:0000313" key="8">
    <source>
        <dbReference type="Proteomes" id="UP000476176"/>
    </source>
</evidence>
<dbReference type="Proteomes" id="UP000488956">
    <property type="component" value="Unassembled WGS sequence"/>
</dbReference>
<evidence type="ECO:0000313" key="3">
    <source>
        <dbReference type="EMBL" id="KAE9229451.1"/>
    </source>
</evidence>
<dbReference type="Proteomes" id="UP000440367">
    <property type="component" value="Unassembled WGS sequence"/>
</dbReference>
<evidence type="ECO:0000313" key="7">
    <source>
        <dbReference type="Proteomes" id="UP000460718"/>
    </source>
</evidence>
<protein>
    <submittedName>
        <fullName evidence="1">Uncharacterized protein</fullName>
    </submittedName>
</protein>
<dbReference type="EMBL" id="QXFX01002364">
    <property type="protein sequence ID" value="KAE9077780.1"/>
    <property type="molecule type" value="Genomic_DNA"/>
</dbReference>
<proteinExistence type="predicted"/>
<dbReference type="EMBL" id="QXFY01001358">
    <property type="protein sequence ID" value="KAE9319969.1"/>
    <property type="molecule type" value="Genomic_DNA"/>
</dbReference>
<dbReference type="EMBL" id="QXFW01000629">
    <property type="protein sequence ID" value="KAE9006926.1"/>
    <property type="molecule type" value="Genomic_DNA"/>
</dbReference>
<evidence type="ECO:0000313" key="6">
    <source>
        <dbReference type="Proteomes" id="UP000440367"/>
    </source>
</evidence>
<dbReference type="EMBL" id="QXGD01000667">
    <property type="protein sequence ID" value="KAE9229451.1"/>
    <property type="molecule type" value="Genomic_DNA"/>
</dbReference>
<evidence type="ECO:0000313" key="5">
    <source>
        <dbReference type="EMBL" id="KAE9319969.1"/>
    </source>
</evidence>
<evidence type="ECO:0000313" key="4">
    <source>
        <dbReference type="EMBL" id="KAE9245083.1"/>
    </source>
</evidence>
<dbReference type="Proteomes" id="UP000486351">
    <property type="component" value="Unassembled WGS sequence"/>
</dbReference>
<sequence>MRPALLGISATAPMRPFLSCSASSSATALIPSISSVSCCSARCSAMRPSCCSASSSATAPMASIAFMLMCC</sequence>
<dbReference type="AlphaFoldDB" id="A0A6A3KHN7"/>
<evidence type="ECO:0000313" key="1">
    <source>
        <dbReference type="EMBL" id="KAE9006926.1"/>
    </source>
</evidence>
<dbReference type="EMBL" id="QXGC01000201">
    <property type="protein sequence ID" value="KAE9245083.1"/>
    <property type="molecule type" value="Genomic_DNA"/>
</dbReference>
<evidence type="ECO:0000313" key="9">
    <source>
        <dbReference type="Proteomes" id="UP000486351"/>
    </source>
</evidence>
<name>A0A6A3KHN7_9STRA</name>
<reference evidence="7 8" key="1">
    <citation type="submission" date="2018-09" db="EMBL/GenBank/DDBJ databases">
        <title>Genomic investigation of the strawberry pathogen Phytophthora fragariae indicates pathogenicity is determined by transcriptional variation in three key races.</title>
        <authorList>
            <person name="Adams T.M."/>
            <person name="Armitage A.D."/>
            <person name="Sobczyk M.K."/>
            <person name="Bates H.J."/>
            <person name="Dunwell J.M."/>
            <person name="Nellist C.F."/>
            <person name="Harrison R.J."/>
        </authorList>
    </citation>
    <scope>NUCLEOTIDE SEQUENCE [LARGE SCALE GENOMIC DNA]</scope>
    <source>
        <strain evidence="3 6">BC-1</strain>
        <strain evidence="4 8">BC-23</strain>
        <strain evidence="5 9">NOV-77</strain>
        <strain evidence="2 10">ONT-3</strain>
        <strain evidence="1 7">SCRP245</strain>
    </source>
</reference>
<dbReference type="Proteomes" id="UP000476176">
    <property type="component" value="Unassembled WGS sequence"/>
</dbReference>
<gene>
    <name evidence="3" type="ORF">PF002_g13309</name>
    <name evidence="4" type="ORF">PF004_g5397</name>
    <name evidence="5" type="ORF">PF008_g18143</name>
    <name evidence="2" type="ORF">PF010_g23379</name>
    <name evidence="1" type="ORF">PF011_g11348</name>
</gene>
<comment type="caution">
    <text evidence="1">The sequence shown here is derived from an EMBL/GenBank/DDBJ whole genome shotgun (WGS) entry which is preliminary data.</text>
</comment>
<organism evidence="1 7">
    <name type="scientific">Phytophthora fragariae</name>
    <dbReference type="NCBI Taxonomy" id="53985"/>
    <lineage>
        <taxon>Eukaryota</taxon>
        <taxon>Sar</taxon>
        <taxon>Stramenopiles</taxon>
        <taxon>Oomycota</taxon>
        <taxon>Peronosporomycetes</taxon>
        <taxon>Peronosporales</taxon>
        <taxon>Peronosporaceae</taxon>
        <taxon>Phytophthora</taxon>
    </lineage>
</organism>
<dbReference type="Proteomes" id="UP000460718">
    <property type="component" value="Unassembled WGS sequence"/>
</dbReference>
<evidence type="ECO:0000313" key="10">
    <source>
        <dbReference type="Proteomes" id="UP000488956"/>
    </source>
</evidence>
<evidence type="ECO:0000313" key="2">
    <source>
        <dbReference type="EMBL" id="KAE9077780.1"/>
    </source>
</evidence>
<accession>A0A6A3KHN7</accession>